<evidence type="ECO:0000313" key="2">
    <source>
        <dbReference type="EMBL" id="OGG26565.1"/>
    </source>
</evidence>
<feature type="transmembrane region" description="Helical" evidence="1">
    <location>
        <begin position="326"/>
        <end position="353"/>
    </location>
</feature>
<comment type="caution">
    <text evidence="2">The sequence shown here is derived from an EMBL/GenBank/DDBJ whole genome shotgun (WGS) entry which is preliminary data.</text>
</comment>
<feature type="transmembrane region" description="Helical" evidence="1">
    <location>
        <begin position="144"/>
        <end position="163"/>
    </location>
</feature>
<proteinExistence type="predicted"/>
<feature type="transmembrane region" description="Helical" evidence="1">
    <location>
        <begin position="293"/>
        <end position="314"/>
    </location>
</feature>
<dbReference type="AlphaFoldDB" id="A0A1F6APF4"/>
<accession>A0A1F6APF4</accession>
<name>A0A1F6APF4_9BACT</name>
<feature type="transmembrane region" description="Helical" evidence="1">
    <location>
        <begin position="6"/>
        <end position="23"/>
    </location>
</feature>
<dbReference type="Proteomes" id="UP000176609">
    <property type="component" value="Unassembled WGS sequence"/>
</dbReference>
<feature type="transmembrane region" description="Helical" evidence="1">
    <location>
        <begin position="391"/>
        <end position="410"/>
    </location>
</feature>
<feature type="transmembrane region" description="Helical" evidence="1">
    <location>
        <begin position="170"/>
        <end position="198"/>
    </location>
</feature>
<keyword evidence="1" id="KW-0812">Transmembrane</keyword>
<protein>
    <recommendedName>
        <fullName evidence="4">Membrane protein 6-pyruvoyl-tetrahydropterin synthase-related domain-containing protein</fullName>
    </recommendedName>
</protein>
<organism evidence="2 3">
    <name type="scientific">Candidatus Gottesmanbacteria bacterium RIFCSPLOWO2_01_FULL_39_12b</name>
    <dbReference type="NCBI Taxonomy" id="1798388"/>
    <lineage>
        <taxon>Bacteria</taxon>
        <taxon>Candidatus Gottesmaniibacteriota</taxon>
    </lineage>
</organism>
<dbReference type="PANTHER" id="PTHR38454:SF1">
    <property type="entry name" value="INTEGRAL MEMBRANE PROTEIN"/>
    <property type="match status" value="1"/>
</dbReference>
<evidence type="ECO:0008006" key="4">
    <source>
        <dbReference type="Google" id="ProtNLM"/>
    </source>
</evidence>
<feature type="transmembrane region" description="Helical" evidence="1">
    <location>
        <begin position="118"/>
        <end position="138"/>
    </location>
</feature>
<reference evidence="2 3" key="1">
    <citation type="journal article" date="2016" name="Nat. Commun.">
        <title>Thousands of microbial genomes shed light on interconnected biogeochemical processes in an aquifer system.</title>
        <authorList>
            <person name="Anantharaman K."/>
            <person name="Brown C.T."/>
            <person name="Hug L.A."/>
            <person name="Sharon I."/>
            <person name="Castelle C.J."/>
            <person name="Probst A.J."/>
            <person name="Thomas B.C."/>
            <person name="Singh A."/>
            <person name="Wilkins M.J."/>
            <person name="Karaoz U."/>
            <person name="Brodie E.L."/>
            <person name="Williams K.H."/>
            <person name="Hubbard S.S."/>
            <person name="Banfield J.F."/>
        </authorList>
    </citation>
    <scope>NUCLEOTIDE SEQUENCE [LARGE SCALE GENOMIC DNA]</scope>
</reference>
<keyword evidence="1" id="KW-1133">Transmembrane helix</keyword>
<keyword evidence="1" id="KW-0472">Membrane</keyword>
<sequence length="708" mass="81292">MKYIPIIIIFTLTCLFFGKTLVPKNNQILSSGDIKQIHYPYREFLRNALFSGQIPFWNPYVFSGLPFLAHPYTAFAYPTTLSSIFLPSNIYFSIVSALHLFIAGVSMYYLLKKFTDSYSALTGAIIFAFNGYFAARIYAGHIDYITSTALIPFIFLAAYEYIFENRKRSLFWGSIVLCFQIFTGLINMVFYTFLIISIFNLFLTKPARKNLVNNLTKIFVFFFFGFGLSAIYLLPSFQFISQTIRGTRLDYGLTSLGSATFQTLALFLNPQFLGSDFTPANPFHGPPPNYHEYIYFAGVTPLIIIFLGIVYHLYKKAFDKKILALLIIITLAILISLGPNSPFNLHLILWFFLNIYQTTRFPVRHLIMVVFALSFLTSLILTRLKSIPVKIILFIAITAELFAFGKKFIYLSPKPQLLPEYDRIVNEIVNKKELVRILPDFTLNSPVRGEISFASPLTFKYFSTSGYTPAILSTYYNFVDLINGNVVSSLDRFNSEITPSVPYLAGISFLNAKYIIVDNTVDLLSERKDTYILLLETPLYRIYQAKNYLPRFFFVKEAKIYKDRSEVENNLNRDQQDFKNKIFITTSTSKNITYQPDCSNHEDVKIDVVKYEINKIILKGNFPCNGFLSSSESYFQGWEAKIDEKNTPVMVSNLSFRALNIPKGNHTITFYYQPTIYFIGGLISLIFFVVLILITRSTKLLPAFRTKK</sequence>
<evidence type="ECO:0000256" key="1">
    <source>
        <dbReference type="SAM" id="Phobius"/>
    </source>
</evidence>
<feature type="transmembrane region" description="Helical" evidence="1">
    <location>
        <begin position="676"/>
        <end position="695"/>
    </location>
</feature>
<dbReference type="InterPro" id="IPR018580">
    <property type="entry name" value="Uncharacterised_YfhO"/>
</dbReference>
<feature type="transmembrane region" description="Helical" evidence="1">
    <location>
        <begin position="44"/>
        <end position="69"/>
    </location>
</feature>
<gene>
    <name evidence="2" type="ORF">A2960_03725</name>
</gene>
<dbReference type="PANTHER" id="PTHR38454">
    <property type="entry name" value="INTEGRAL MEMBRANE PROTEIN-RELATED"/>
    <property type="match status" value="1"/>
</dbReference>
<feature type="transmembrane region" description="Helical" evidence="1">
    <location>
        <begin position="218"/>
        <end position="240"/>
    </location>
</feature>
<dbReference type="Pfam" id="PF09586">
    <property type="entry name" value="YfhO"/>
    <property type="match status" value="1"/>
</dbReference>
<dbReference type="EMBL" id="MFJR01000008">
    <property type="protein sequence ID" value="OGG26565.1"/>
    <property type="molecule type" value="Genomic_DNA"/>
</dbReference>
<feature type="transmembrane region" description="Helical" evidence="1">
    <location>
        <begin position="365"/>
        <end position="384"/>
    </location>
</feature>
<evidence type="ECO:0000313" key="3">
    <source>
        <dbReference type="Proteomes" id="UP000176609"/>
    </source>
</evidence>
<feature type="transmembrane region" description="Helical" evidence="1">
    <location>
        <begin position="252"/>
        <end position="273"/>
    </location>
</feature>
<feature type="transmembrane region" description="Helical" evidence="1">
    <location>
        <begin position="89"/>
        <end position="111"/>
    </location>
</feature>